<sequence length="332" mass="36425">MRLRGITELVFKGTHNSYACLSAGIHDVPLMGHSPRQQIDDFGVWSVELDFAVKTVDGVPRAIVGHDDDDDPLCWGRFLRDYVQDIHTARSRPYRPVFFIFEVKGWGETSEQAALDIAMEDLRAVFGANNTVDLSDEARGASLSAVPELAGKAVFVHTRRFNRGYDDHCTDRAAVNQAIAVGTGLEGGCPAIPGFSAPGCRIIGIDQYQADWTFEYGVPANPLIVDGAAQPPWTVTDSVQGPLEDHWSCPNGDSWNGQVVHEQGTWRFPYRTVRATVTRAQGTTPNGVRDPLRAGWGWTVLIVPGRYRETVTVDIPLRLEKKPGEAGTVLIG</sequence>
<dbReference type="Proteomes" id="UP001500886">
    <property type="component" value="Unassembled WGS sequence"/>
</dbReference>
<dbReference type="RefSeq" id="WP_344434800.1">
    <property type="nucleotide sequence ID" value="NZ_BAAASL010000007.1"/>
</dbReference>
<protein>
    <recommendedName>
        <fullName evidence="3">Phosphatidylinositol diacylglycerol-lyase</fullName>
    </recommendedName>
</protein>
<gene>
    <name evidence="1" type="ORF">GCM10010315_22210</name>
</gene>
<accession>A0ABN3TPW4</accession>
<organism evidence="1 2">
    <name type="scientific">Streptomyces luteosporeus</name>
    <dbReference type="NCBI Taxonomy" id="173856"/>
    <lineage>
        <taxon>Bacteria</taxon>
        <taxon>Bacillati</taxon>
        <taxon>Actinomycetota</taxon>
        <taxon>Actinomycetes</taxon>
        <taxon>Kitasatosporales</taxon>
        <taxon>Streptomycetaceae</taxon>
        <taxon>Streptomyces</taxon>
    </lineage>
</organism>
<reference evidence="1 2" key="1">
    <citation type="journal article" date="2019" name="Int. J. Syst. Evol. Microbiol.">
        <title>The Global Catalogue of Microorganisms (GCM) 10K type strain sequencing project: providing services to taxonomists for standard genome sequencing and annotation.</title>
        <authorList>
            <consortium name="The Broad Institute Genomics Platform"/>
            <consortium name="The Broad Institute Genome Sequencing Center for Infectious Disease"/>
            <person name="Wu L."/>
            <person name="Ma J."/>
        </authorList>
    </citation>
    <scope>NUCLEOTIDE SEQUENCE [LARGE SCALE GENOMIC DNA]</scope>
    <source>
        <strain evidence="1 2">JCM 4542</strain>
    </source>
</reference>
<dbReference type="EMBL" id="BAAASL010000007">
    <property type="protein sequence ID" value="GAA2714611.1"/>
    <property type="molecule type" value="Genomic_DNA"/>
</dbReference>
<keyword evidence="2" id="KW-1185">Reference proteome</keyword>
<comment type="caution">
    <text evidence="1">The sequence shown here is derived from an EMBL/GenBank/DDBJ whole genome shotgun (WGS) entry which is preliminary data.</text>
</comment>
<name>A0ABN3TPW4_9ACTN</name>
<proteinExistence type="predicted"/>
<evidence type="ECO:0008006" key="3">
    <source>
        <dbReference type="Google" id="ProtNLM"/>
    </source>
</evidence>
<evidence type="ECO:0000313" key="2">
    <source>
        <dbReference type="Proteomes" id="UP001500886"/>
    </source>
</evidence>
<evidence type="ECO:0000313" key="1">
    <source>
        <dbReference type="EMBL" id="GAA2714611.1"/>
    </source>
</evidence>